<keyword evidence="14" id="KW-0739">Sodium transport</keyword>
<evidence type="ECO:0000256" key="12">
    <source>
        <dbReference type="ARBA" id="ARBA00023157"/>
    </source>
</evidence>
<reference evidence="34" key="1">
    <citation type="journal article" date="2014" name="Nat. Commun.">
        <title>The rainbow trout genome provides novel insights into evolution after whole-genome duplication in vertebrates.</title>
        <authorList>
            <person name="Berthelot C."/>
            <person name="Brunet F."/>
            <person name="Chalopin D."/>
            <person name="Juanchich A."/>
            <person name="Bernard M."/>
            <person name="Noel B."/>
            <person name="Bento P."/>
            <person name="Da Silva C."/>
            <person name="Labadie K."/>
            <person name="Alberti A."/>
            <person name="Aury J.M."/>
            <person name="Louis A."/>
            <person name="Dehais P."/>
            <person name="Bardou P."/>
            <person name="Montfort J."/>
            <person name="Klopp C."/>
            <person name="Cabau C."/>
            <person name="Gaspin C."/>
            <person name="Thorgaard G.H."/>
            <person name="Boussaha M."/>
            <person name="Quillet E."/>
            <person name="Guyomard R."/>
            <person name="Galiana D."/>
            <person name="Bobe J."/>
            <person name="Volff J.N."/>
            <person name="Genet C."/>
            <person name="Wincker P."/>
            <person name="Jaillon O."/>
            <person name="Roest Crollius H."/>
            <person name="Guiguen Y."/>
        </authorList>
    </citation>
    <scope>NUCLEOTIDE SEQUENCE [LARGE SCALE GENOMIC DNA]</scope>
</reference>
<keyword evidence="7" id="KW-0029">Amino-acid transport</keyword>
<evidence type="ECO:0000256" key="19">
    <source>
        <dbReference type="ARBA" id="ARBA00036104"/>
    </source>
</evidence>
<sequence length="111" mass="12156">MPGKLAASISITMQNIGAMSSYLYIVKYELPIVIQAFVGATNGEWYANGDYLVILVSVVIILPLSLLRNLGYLGYTSGFSLLCMVFFLIVVSQHPKLLRCCGLYSSGYCSE</sequence>
<evidence type="ECO:0000256" key="10">
    <source>
        <dbReference type="ARBA" id="ARBA00023065"/>
    </source>
</evidence>
<evidence type="ECO:0000256" key="4">
    <source>
        <dbReference type="ARBA" id="ARBA00022475"/>
    </source>
</evidence>
<evidence type="ECO:0000256" key="6">
    <source>
        <dbReference type="ARBA" id="ARBA00022847"/>
    </source>
</evidence>
<dbReference type="STRING" id="8022.A0A060YZX5"/>
<evidence type="ECO:0000256" key="16">
    <source>
        <dbReference type="ARBA" id="ARBA00035911"/>
    </source>
</evidence>
<dbReference type="EMBL" id="FR930667">
    <property type="protein sequence ID" value="CDQ97413.1"/>
    <property type="molecule type" value="Genomic_DNA"/>
</dbReference>
<evidence type="ECO:0000256" key="17">
    <source>
        <dbReference type="ARBA" id="ARBA00035969"/>
    </source>
</evidence>
<evidence type="ECO:0000256" key="15">
    <source>
        <dbReference type="ARBA" id="ARBA00035810"/>
    </source>
</evidence>
<organism evidence="34 35">
    <name type="scientific">Oncorhynchus mykiss</name>
    <name type="common">Rainbow trout</name>
    <name type="synonym">Salmo gairdneri</name>
    <dbReference type="NCBI Taxonomy" id="8022"/>
    <lineage>
        <taxon>Eukaryota</taxon>
        <taxon>Metazoa</taxon>
        <taxon>Chordata</taxon>
        <taxon>Craniata</taxon>
        <taxon>Vertebrata</taxon>
        <taxon>Euteleostomi</taxon>
        <taxon>Actinopterygii</taxon>
        <taxon>Neopterygii</taxon>
        <taxon>Teleostei</taxon>
        <taxon>Protacanthopterygii</taxon>
        <taxon>Salmoniformes</taxon>
        <taxon>Salmonidae</taxon>
        <taxon>Salmoninae</taxon>
        <taxon>Oncorhynchus</taxon>
    </lineage>
</organism>
<evidence type="ECO:0000256" key="24">
    <source>
        <dbReference type="ARBA" id="ARBA00036564"/>
    </source>
</evidence>
<keyword evidence="6" id="KW-0769">Symport</keyword>
<evidence type="ECO:0000256" key="2">
    <source>
        <dbReference type="ARBA" id="ARBA00008066"/>
    </source>
</evidence>
<evidence type="ECO:0000256" key="9">
    <source>
        <dbReference type="ARBA" id="ARBA00023053"/>
    </source>
</evidence>
<evidence type="ECO:0000256" key="14">
    <source>
        <dbReference type="ARBA" id="ARBA00023201"/>
    </source>
</evidence>
<evidence type="ECO:0000256" key="27">
    <source>
        <dbReference type="ARBA" id="ARBA00041835"/>
    </source>
</evidence>
<dbReference type="Proteomes" id="UP000193380">
    <property type="component" value="Unassembled WGS sequence"/>
</dbReference>
<feature type="transmembrane region" description="Helical" evidence="32">
    <location>
        <begin position="45"/>
        <end position="66"/>
    </location>
</feature>
<feature type="transmembrane region" description="Helical" evidence="32">
    <location>
        <begin position="72"/>
        <end position="91"/>
    </location>
</feature>
<evidence type="ECO:0000256" key="25">
    <source>
        <dbReference type="ARBA" id="ARBA00036787"/>
    </source>
</evidence>
<dbReference type="PANTHER" id="PTHR22950:SF207">
    <property type="entry name" value="SODIUM-COUPLED NEUTRAL AMINO ACID SYMPORTER 2"/>
    <property type="match status" value="1"/>
</dbReference>
<comment type="catalytic activity">
    <reaction evidence="19">
        <text>L-methionine(in) + Na(+)(in) = L-methionine(out) + Na(+)(out)</text>
        <dbReference type="Rhea" id="RHEA:68240"/>
        <dbReference type="ChEBI" id="CHEBI:29101"/>
        <dbReference type="ChEBI" id="CHEBI:57844"/>
    </reaction>
    <physiologicalReaction direction="right-to-left" evidence="19">
        <dbReference type="Rhea" id="RHEA:68242"/>
    </physiologicalReaction>
</comment>
<comment type="catalytic activity">
    <reaction evidence="25">
        <text>L-serine(in) + Na(+)(in) = L-serine(out) + Na(+)(out)</text>
        <dbReference type="Rhea" id="RHEA:29575"/>
        <dbReference type="ChEBI" id="CHEBI:29101"/>
        <dbReference type="ChEBI" id="CHEBI:33384"/>
    </reaction>
    <physiologicalReaction direction="right-to-left" evidence="25">
        <dbReference type="Rhea" id="RHEA:29577"/>
    </physiologicalReaction>
</comment>
<keyword evidence="10" id="KW-0406">Ion transport</keyword>
<evidence type="ECO:0000256" key="31">
    <source>
        <dbReference type="ARBA" id="ARBA00042868"/>
    </source>
</evidence>
<comment type="catalytic activity">
    <reaction evidence="22">
        <text>L-proline(in) + Na(+)(in) = L-proline(out) + Na(+)(out)</text>
        <dbReference type="Rhea" id="RHEA:28967"/>
        <dbReference type="ChEBI" id="CHEBI:29101"/>
        <dbReference type="ChEBI" id="CHEBI:60039"/>
    </reaction>
    <physiologicalReaction direction="right-to-left" evidence="22">
        <dbReference type="Rhea" id="RHEA:28969"/>
    </physiologicalReaction>
</comment>
<dbReference type="GO" id="GO:0015293">
    <property type="term" value="F:symporter activity"/>
    <property type="evidence" value="ECO:0007669"/>
    <property type="project" value="UniProtKB-KW"/>
</dbReference>
<evidence type="ECO:0000256" key="32">
    <source>
        <dbReference type="SAM" id="Phobius"/>
    </source>
</evidence>
<evidence type="ECO:0000256" key="7">
    <source>
        <dbReference type="ARBA" id="ARBA00022970"/>
    </source>
</evidence>
<comment type="catalytic activity">
    <reaction evidence="16">
        <text>L-alanine(in) + Na(+)(in) = L-alanine(out) + Na(+)(out)</text>
        <dbReference type="Rhea" id="RHEA:29283"/>
        <dbReference type="ChEBI" id="CHEBI:29101"/>
        <dbReference type="ChEBI" id="CHEBI:57972"/>
    </reaction>
    <physiologicalReaction direction="right-to-left" evidence="16">
        <dbReference type="Rhea" id="RHEA:29285"/>
    </physiologicalReaction>
</comment>
<name>A0A060YZX5_ONCMY</name>
<dbReference type="GO" id="GO:0005886">
    <property type="term" value="C:plasma membrane"/>
    <property type="evidence" value="ECO:0007669"/>
    <property type="project" value="UniProtKB-SubCell"/>
</dbReference>
<keyword evidence="8 32" id="KW-1133">Transmembrane helix</keyword>
<feature type="domain" description="Amino acid transporter transmembrane" evidence="33">
    <location>
        <begin position="3"/>
        <end position="93"/>
    </location>
</feature>
<dbReference type="GO" id="GO:0006814">
    <property type="term" value="P:sodium ion transport"/>
    <property type="evidence" value="ECO:0007669"/>
    <property type="project" value="UniProtKB-KW"/>
</dbReference>
<evidence type="ECO:0000256" key="23">
    <source>
        <dbReference type="ARBA" id="ARBA00036231"/>
    </source>
</evidence>
<evidence type="ECO:0000256" key="21">
    <source>
        <dbReference type="ARBA" id="ARBA00036194"/>
    </source>
</evidence>
<evidence type="ECO:0000256" key="3">
    <source>
        <dbReference type="ARBA" id="ARBA00022448"/>
    </source>
</evidence>
<keyword evidence="4" id="KW-1003">Cell membrane</keyword>
<accession>A0A060YZX5</accession>
<evidence type="ECO:0000259" key="33">
    <source>
        <dbReference type="Pfam" id="PF01490"/>
    </source>
</evidence>
<keyword evidence="9" id="KW-0915">Sodium</keyword>
<evidence type="ECO:0000256" key="26">
    <source>
        <dbReference type="ARBA" id="ARBA00039205"/>
    </source>
</evidence>
<keyword evidence="3" id="KW-0813">Transport</keyword>
<evidence type="ECO:0000256" key="22">
    <source>
        <dbReference type="ARBA" id="ARBA00036201"/>
    </source>
</evidence>
<dbReference type="PANTHER" id="PTHR22950">
    <property type="entry name" value="AMINO ACID TRANSPORTER"/>
    <property type="match status" value="1"/>
</dbReference>
<comment type="catalytic activity">
    <reaction evidence="18">
        <text>L-asparagine(in) + Na(+)(in) = L-asparagine(out) + Na(+)(out)</text>
        <dbReference type="Rhea" id="RHEA:71383"/>
        <dbReference type="ChEBI" id="CHEBI:29101"/>
        <dbReference type="ChEBI" id="CHEBI:58048"/>
    </reaction>
    <physiologicalReaction direction="right-to-left" evidence="18">
        <dbReference type="Rhea" id="RHEA:71385"/>
    </physiologicalReaction>
</comment>
<evidence type="ECO:0000256" key="29">
    <source>
        <dbReference type="ARBA" id="ARBA00041916"/>
    </source>
</evidence>
<comment type="catalytic activity">
    <reaction evidence="20">
        <text>L-leucine(in) + Na(+)(in) = L-leucine(out) + Na(+)(out)</text>
        <dbReference type="Rhea" id="RHEA:29263"/>
        <dbReference type="ChEBI" id="CHEBI:29101"/>
        <dbReference type="ChEBI" id="CHEBI:57427"/>
    </reaction>
    <physiologicalReaction direction="right-to-left" evidence="20">
        <dbReference type="Rhea" id="RHEA:29265"/>
    </physiologicalReaction>
</comment>
<comment type="catalytic activity">
    <reaction evidence="23">
        <text>L-histidine(in) + Na(+)(in) = L-histidine(out) + Na(+)(out)</text>
        <dbReference type="Rhea" id="RHEA:71583"/>
        <dbReference type="ChEBI" id="CHEBI:29101"/>
        <dbReference type="ChEBI" id="CHEBI:57595"/>
    </reaction>
    <physiologicalReaction direction="right-to-left" evidence="23">
        <dbReference type="Rhea" id="RHEA:71585"/>
    </physiologicalReaction>
</comment>
<dbReference type="PaxDb" id="8022-A0A060YZX5"/>
<evidence type="ECO:0000256" key="5">
    <source>
        <dbReference type="ARBA" id="ARBA00022692"/>
    </source>
</evidence>
<keyword evidence="13" id="KW-0325">Glycoprotein</keyword>
<keyword evidence="11 32" id="KW-0472">Membrane</keyword>
<comment type="subcellular location">
    <subcellularLocation>
        <location evidence="1">Cell membrane</location>
        <topology evidence="1">Multi-pass membrane protein</topology>
    </subcellularLocation>
</comment>
<comment type="catalytic activity">
    <reaction evidence="15">
        <text>L-threonine(in) + Na(+)(in) = L-threonine(out) + Na(+)(out)</text>
        <dbReference type="Rhea" id="RHEA:69999"/>
        <dbReference type="ChEBI" id="CHEBI:29101"/>
        <dbReference type="ChEBI" id="CHEBI:57926"/>
    </reaction>
    <physiologicalReaction direction="right-to-left" evidence="15">
        <dbReference type="Rhea" id="RHEA:70001"/>
    </physiologicalReaction>
</comment>
<evidence type="ECO:0000256" key="8">
    <source>
        <dbReference type="ARBA" id="ARBA00022989"/>
    </source>
</evidence>
<comment type="similarity">
    <text evidence="2">Belongs to the amino acid/polyamine transporter 2 family.</text>
</comment>
<proteinExistence type="inferred from homology"/>
<protein>
    <recommendedName>
        <fullName evidence="26">Sodium-coupled neutral amino acid symporter 2</fullName>
    </recommendedName>
    <alternativeName>
        <fullName evidence="30">Amino acid transporter A2</fullName>
    </alternativeName>
    <alternativeName>
        <fullName evidence="31">Solute carrier family 38 member 2</fullName>
    </alternativeName>
    <alternativeName>
        <fullName evidence="28">System A amino acid transporter 2</fullName>
    </alternativeName>
    <alternativeName>
        <fullName evidence="29">System A transporter 1</fullName>
    </alternativeName>
    <alternativeName>
        <fullName evidence="27">System N amino acid transporter 2</fullName>
    </alternativeName>
</protein>
<evidence type="ECO:0000256" key="30">
    <source>
        <dbReference type="ARBA" id="ARBA00042516"/>
    </source>
</evidence>
<evidence type="ECO:0000256" key="18">
    <source>
        <dbReference type="ARBA" id="ARBA00036092"/>
    </source>
</evidence>
<evidence type="ECO:0000256" key="20">
    <source>
        <dbReference type="ARBA" id="ARBA00036115"/>
    </source>
</evidence>
<comment type="catalytic activity">
    <reaction evidence="21">
        <text>L-phenylalanine(in) + Na(+)(in) = L-phenylalanine(out) + Na(+)(out)</text>
        <dbReference type="Rhea" id="RHEA:68244"/>
        <dbReference type="ChEBI" id="CHEBI:29101"/>
        <dbReference type="ChEBI" id="CHEBI:58095"/>
    </reaction>
    <physiologicalReaction direction="right-to-left" evidence="21">
        <dbReference type="Rhea" id="RHEA:68246"/>
    </physiologicalReaction>
</comment>
<dbReference type="GO" id="GO:0015186">
    <property type="term" value="F:L-glutamine transmembrane transporter activity"/>
    <property type="evidence" value="ECO:0007669"/>
    <property type="project" value="TreeGrafter"/>
</dbReference>
<dbReference type="Pfam" id="PF01490">
    <property type="entry name" value="Aa_trans"/>
    <property type="match status" value="1"/>
</dbReference>
<evidence type="ECO:0000256" key="11">
    <source>
        <dbReference type="ARBA" id="ARBA00023136"/>
    </source>
</evidence>
<keyword evidence="12" id="KW-1015">Disulfide bond</keyword>
<evidence type="ECO:0000256" key="13">
    <source>
        <dbReference type="ARBA" id="ARBA00023180"/>
    </source>
</evidence>
<evidence type="ECO:0000313" key="35">
    <source>
        <dbReference type="Proteomes" id="UP000193380"/>
    </source>
</evidence>
<keyword evidence="5 32" id="KW-0812">Transmembrane</keyword>
<evidence type="ECO:0000256" key="1">
    <source>
        <dbReference type="ARBA" id="ARBA00004651"/>
    </source>
</evidence>
<dbReference type="AlphaFoldDB" id="A0A060YZX5"/>
<reference evidence="34" key="2">
    <citation type="submission" date="2014-03" db="EMBL/GenBank/DDBJ databases">
        <authorList>
            <person name="Genoscope - CEA"/>
        </authorList>
    </citation>
    <scope>NUCLEOTIDE SEQUENCE</scope>
</reference>
<feature type="transmembrane region" description="Helical" evidence="32">
    <location>
        <begin position="6"/>
        <end position="25"/>
    </location>
</feature>
<gene>
    <name evidence="34" type="ORF">GSONMT00011949001</name>
</gene>
<evidence type="ECO:0000256" key="28">
    <source>
        <dbReference type="ARBA" id="ARBA00041859"/>
    </source>
</evidence>
<comment type="catalytic activity">
    <reaction evidence="24">
        <text>glycine(in) + Na(+)(in) = glycine(out) + Na(+)(out)</text>
        <dbReference type="Rhea" id="RHEA:68228"/>
        <dbReference type="ChEBI" id="CHEBI:29101"/>
        <dbReference type="ChEBI" id="CHEBI:57305"/>
    </reaction>
    <physiologicalReaction direction="right-to-left" evidence="24">
        <dbReference type="Rhea" id="RHEA:68230"/>
    </physiologicalReaction>
</comment>
<comment type="catalytic activity">
    <reaction evidence="17">
        <text>L-glutamine(in) + Na(+)(in) = L-glutamine(out) + Na(+)(out)</text>
        <dbReference type="Rhea" id="RHEA:68236"/>
        <dbReference type="ChEBI" id="CHEBI:29101"/>
        <dbReference type="ChEBI" id="CHEBI:58359"/>
    </reaction>
    <physiologicalReaction direction="right-to-left" evidence="17">
        <dbReference type="Rhea" id="RHEA:68238"/>
    </physiologicalReaction>
</comment>
<dbReference type="InterPro" id="IPR013057">
    <property type="entry name" value="AA_transpt_TM"/>
</dbReference>
<evidence type="ECO:0000313" key="34">
    <source>
        <dbReference type="EMBL" id="CDQ97413.1"/>
    </source>
</evidence>